<gene>
    <name evidence="6" type="ORF">METZ01_LOCUS305247</name>
</gene>
<dbReference type="Pfam" id="PF02674">
    <property type="entry name" value="Colicin_V"/>
    <property type="match status" value="1"/>
</dbReference>
<feature type="transmembrane region" description="Helical" evidence="5">
    <location>
        <begin position="32"/>
        <end position="49"/>
    </location>
</feature>
<keyword evidence="3 5" id="KW-1133">Transmembrane helix</keyword>
<dbReference type="PANTHER" id="PTHR37306">
    <property type="entry name" value="COLICIN V PRODUCTION PROTEIN"/>
    <property type="match status" value="1"/>
</dbReference>
<name>A0A382MTT2_9ZZZZ</name>
<evidence type="ECO:0008006" key="7">
    <source>
        <dbReference type="Google" id="ProtNLM"/>
    </source>
</evidence>
<evidence type="ECO:0000256" key="4">
    <source>
        <dbReference type="ARBA" id="ARBA00023136"/>
    </source>
</evidence>
<dbReference type="GO" id="GO:0009403">
    <property type="term" value="P:toxin biosynthetic process"/>
    <property type="evidence" value="ECO:0007669"/>
    <property type="project" value="InterPro"/>
</dbReference>
<keyword evidence="4 5" id="KW-0472">Membrane</keyword>
<dbReference type="AlphaFoldDB" id="A0A382MTT2"/>
<reference evidence="6" key="1">
    <citation type="submission" date="2018-05" db="EMBL/GenBank/DDBJ databases">
        <authorList>
            <person name="Lanie J.A."/>
            <person name="Ng W.-L."/>
            <person name="Kazmierczak K.M."/>
            <person name="Andrzejewski T.M."/>
            <person name="Davidsen T.M."/>
            <person name="Wayne K.J."/>
            <person name="Tettelin H."/>
            <person name="Glass J.I."/>
            <person name="Rusch D."/>
            <person name="Podicherti R."/>
            <person name="Tsui H.-C.T."/>
            <person name="Winkler M.E."/>
        </authorList>
    </citation>
    <scope>NUCLEOTIDE SEQUENCE</scope>
</reference>
<dbReference type="InterPro" id="IPR003825">
    <property type="entry name" value="Colicin-V_CvpA"/>
</dbReference>
<proteinExistence type="predicted"/>
<feature type="non-terminal residue" evidence="6">
    <location>
        <position position="144"/>
    </location>
</feature>
<evidence type="ECO:0000256" key="1">
    <source>
        <dbReference type="ARBA" id="ARBA00004141"/>
    </source>
</evidence>
<dbReference type="PANTHER" id="PTHR37306:SF1">
    <property type="entry name" value="COLICIN V PRODUCTION PROTEIN"/>
    <property type="match status" value="1"/>
</dbReference>
<feature type="transmembrane region" description="Helical" evidence="5">
    <location>
        <begin position="7"/>
        <end position="26"/>
    </location>
</feature>
<evidence type="ECO:0000313" key="6">
    <source>
        <dbReference type="EMBL" id="SVC52393.1"/>
    </source>
</evidence>
<organism evidence="6">
    <name type="scientific">marine metagenome</name>
    <dbReference type="NCBI Taxonomy" id="408172"/>
    <lineage>
        <taxon>unclassified sequences</taxon>
        <taxon>metagenomes</taxon>
        <taxon>ecological metagenomes</taxon>
    </lineage>
</organism>
<feature type="transmembrane region" description="Helical" evidence="5">
    <location>
        <begin position="103"/>
        <end position="123"/>
    </location>
</feature>
<comment type="subcellular location">
    <subcellularLocation>
        <location evidence="1">Membrane</location>
        <topology evidence="1">Multi-pass membrane protein</topology>
    </subcellularLocation>
</comment>
<sequence length="144" mass="16625">MIQFIDALAFFFLIGMSIIGFRRGLVEELGRLLGLIFATVFSLKFYVKLGSMILNWISMDVWVLFILSFIAIFSITLICMRILTKLIQFLFLSKSTKWVNRVMGTFFGGTKGILVVMMLFWIFELMPNSKSADIIMQESEMAQY</sequence>
<feature type="transmembrane region" description="Helical" evidence="5">
    <location>
        <begin position="61"/>
        <end position="83"/>
    </location>
</feature>
<keyword evidence="2 5" id="KW-0812">Transmembrane</keyword>
<protein>
    <recommendedName>
        <fullName evidence="7">CvpA family protein</fullName>
    </recommendedName>
</protein>
<evidence type="ECO:0000256" key="3">
    <source>
        <dbReference type="ARBA" id="ARBA00022989"/>
    </source>
</evidence>
<accession>A0A382MTT2</accession>
<dbReference type="GO" id="GO:0016020">
    <property type="term" value="C:membrane"/>
    <property type="evidence" value="ECO:0007669"/>
    <property type="project" value="UniProtKB-SubCell"/>
</dbReference>
<dbReference type="EMBL" id="UINC01095929">
    <property type="protein sequence ID" value="SVC52393.1"/>
    <property type="molecule type" value="Genomic_DNA"/>
</dbReference>
<evidence type="ECO:0000256" key="2">
    <source>
        <dbReference type="ARBA" id="ARBA00022692"/>
    </source>
</evidence>
<evidence type="ECO:0000256" key="5">
    <source>
        <dbReference type="SAM" id="Phobius"/>
    </source>
</evidence>